<evidence type="ECO:0000256" key="2">
    <source>
        <dbReference type="ARBA" id="ARBA00023125"/>
    </source>
</evidence>
<dbReference type="InterPro" id="IPR051011">
    <property type="entry name" value="Metal_resp_trans_reg"/>
</dbReference>
<keyword evidence="3" id="KW-0804">Transcription</keyword>
<accession>A0A433SGN0</accession>
<evidence type="ECO:0000256" key="1">
    <source>
        <dbReference type="ARBA" id="ARBA00023015"/>
    </source>
</evidence>
<dbReference type="PRINTS" id="PR00778">
    <property type="entry name" value="HTHARSR"/>
</dbReference>
<dbReference type="InterPro" id="IPR001845">
    <property type="entry name" value="HTH_ArsR_DNA-bd_dom"/>
</dbReference>
<dbReference type="PANTHER" id="PTHR43132:SF2">
    <property type="entry name" value="ARSENICAL RESISTANCE OPERON REPRESSOR ARSR-RELATED"/>
    <property type="match status" value="1"/>
</dbReference>
<name>A0A433SGN0_9BURK</name>
<keyword evidence="2" id="KW-0238">DNA-binding</keyword>
<proteinExistence type="predicted"/>
<evidence type="ECO:0000256" key="3">
    <source>
        <dbReference type="ARBA" id="ARBA00023163"/>
    </source>
</evidence>
<dbReference type="SMART" id="SM00418">
    <property type="entry name" value="HTH_ARSR"/>
    <property type="match status" value="1"/>
</dbReference>
<protein>
    <submittedName>
        <fullName evidence="5">Transcriptional repressor SdpR</fullName>
    </submittedName>
</protein>
<dbReference type="EMBL" id="PQSP01000001">
    <property type="protein sequence ID" value="RUS67846.1"/>
    <property type="molecule type" value="Genomic_DNA"/>
</dbReference>
<dbReference type="SUPFAM" id="SSF46785">
    <property type="entry name" value="Winged helix' DNA-binding domain"/>
    <property type="match status" value="1"/>
</dbReference>
<dbReference type="Pfam" id="PF12840">
    <property type="entry name" value="HTH_20"/>
    <property type="match status" value="1"/>
</dbReference>
<evidence type="ECO:0000313" key="5">
    <source>
        <dbReference type="EMBL" id="RUS67846.1"/>
    </source>
</evidence>
<dbReference type="GO" id="GO:0003677">
    <property type="term" value="F:DNA binding"/>
    <property type="evidence" value="ECO:0007669"/>
    <property type="project" value="UniProtKB-KW"/>
</dbReference>
<dbReference type="PROSITE" id="PS50987">
    <property type="entry name" value="HTH_ARSR_2"/>
    <property type="match status" value="1"/>
</dbReference>
<gene>
    <name evidence="5" type="primary">sdpR</name>
    <name evidence="5" type="ORF">CUZ56_00326</name>
</gene>
<dbReference type="InterPro" id="IPR036390">
    <property type="entry name" value="WH_DNA-bd_sf"/>
</dbReference>
<keyword evidence="6" id="KW-1185">Reference proteome</keyword>
<dbReference type="GO" id="GO:0003700">
    <property type="term" value="F:DNA-binding transcription factor activity"/>
    <property type="evidence" value="ECO:0007669"/>
    <property type="project" value="InterPro"/>
</dbReference>
<evidence type="ECO:0000313" key="6">
    <source>
        <dbReference type="Proteomes" id="UP000286947"/>
    </source>
</evidence>
<feature type="domain" description="HTH arsR-type" evidence="4">
    <location>
        <begin position="1"/>
        <end position="98"/>
    </location>
</feature>
<reference evidence="5 6" key="1">
    <citation type="submission" date="2018-01" db="EMBL/GenBank/DDBJ databases">
        <title>Saezia sanguinis gen. nov., sp. nov., in the order Burkholderiales isolated from human blood.</title>
        <authorList>
            <person name="Medina-Pascual M.J."/>
            <person name="Valdezate S."/>
            <person name="Monzon S."/>
            <person name="Cuesta I."/>
            <person name="Carrasco G."/>
            <person name="Villalon P."/>
            <person name="Saez-Nieto J.A."/>
        </authorList>
    </citation>
    <scope>NUCLEOTIDE SEQUENCE [LARGE SCALE GENOMIC DNA]</scope>
    <source>
        <strain evidence="5 6">CNM695-12</strain>
    </source>
</reference>
<dbReference type="Proteomes" id="UP000286947">
    <property type="component" value="Unassembled WGS sequence"/>
</dbReference>
<keyword evidence="1" id="KW-0805">Transcription regulation</keyword>
<dbReference type="NCBIfam" id="NF033788">
    <property type="entry name" value="HTH_metalloreg"/>
    <property type="match status" value="1"/>
</dbReference>
<dbReference type="Gene3D" id="1.10.10.10">
    <property type="entry name" value="Winged helix-like DNA-binding domain superfamily/Winged helix DNA-binding domain"/>
    <property type="match status" value="1"/>
</dbReference>
<evidence type="ECO:0000259" key="4">
    <source>
        <dbReference type="PROSITE" id="PS50987"/>
    </source>
</evidence>
<dbReference type="InterPro" id="IPR036388">
    <property type="entry name" value="WH-like_DNA-bd_sf"/>
</dbReference>
<sequence length="110" mass="12245">MLKMNTIDAAKYFECISSPVRLSVFILLIRHGSEGLVAGEIANTLDIPASNLSFHLKALTHCQLISVEQEGRFLRYRANLPLMKELAGFLTEQCCIDQSSKNTSCKKGKK</sequence>
<comment type="caution">
    <text evidence="5">The sequence shown here is derived from an EMBL/GenBank/DDBJ whole genome shotgun (WGS) entry which is preliminary data.</text>
</comment>
<organism evidence="5 6">
    <name type="scientific">Saezia sanguinis</name>
    <dbReference type="NCBI Taxonomy" id="1965230"/>
    <lineage>
        <taxon>Bacteria</taxon>
        <taxon>Pseudomonadati</taxon>
        <taxon>Pseudomonadota</taxon>
        <taxon>Betaproteobacteria</taxon>
        <taxon>Burkholderiales</taxon>
        <taxon>Saeziaceae</taxon>
        <taxon>Saezia</taxon>
    </lineage>
</organism>
<dbReference type="PANTHER" id="PTHR43132">
    <property type="entry name" value="ARSENICAL RESISTANCE OPERON REPRESSOR ARSR-RELATED"/>
    <property type="match status" value="1"/>
</dbReference>
<dbReference type="InterPro" id="IPR011991">
    <property type="entry name" value="ArsR-like_HTH"/>
</dbReference>
<dbReference type="AlphaFoldDB" id="A0A433SGN0"/>
<dbReference type="CDD" id="cd00090">
    <property type="entry name" value="HTH_ARSR"/>
    <property type="match status" value="1"/>
</dbReference>